<feature type="transmembrane region" description="Helical" evidence="6">
    <location>
        <begin position="187"/>
        <end position="204"/>
    </location>
</feature>
<keyword evidence="5 6" id="KW-0472">Membrane</keyword>
<dbReference type="InterPro" id="IPR015414">
    <property type="entry name" value="TMEM64"/>
</dbReference>
<proteinExistence type="inferred from homology"/>
<evidence type="ECO:0000256" key="3">
    <source>
        <dbReference type="ARBA" id="ARBA00022692"/>
    </source>
</evidence>
<name>A0ABT7MPC3_9BACL</name>
<keyword evidence="9" id="KW-1185">Reference proteome</keyword>
<evidence type="ECO:0000256" key="2">
    <source>
        <dbReference type="ARBA" id="ARBA00022475"/>
    </source>
</evidence>
<comment type="subcellular location">
    <subcellularLocation>
        <location evidence="1 6">Cell membrane</location>
        <topology evidence="1 6">Multi-pass membrane protein</topology>
    </subcellularLocation>
</comment>
<organism evidence="8 9">
    <name type="scientific">Exiguobacterium mexicanum</name>
    <dbReference type="NCBI Taxonomy" id="340146"/>
    <lineage>
        <taxon>Bacteria</taxon>
        <taxon>Bacillati</taxon>
        <taxon>Bacillota</taxon>
        <taxon>Bacilli</taxon>
        <taxon>Bacillales</taxon>
        <taxon>Bacillales Family XII. Incertae Sedis</taxon>
        <taxon>Exiguobacterium</taxon>
    </lineage>
</organism>
<feature type="transmembrane region" description="Helical" evidence="6">
    <location>
        <begin position="6"/>
        <end position="26"/>
    </location>
</feature>
<comment type="caution">
    <text evidence="8">The sequence shown here is derived from an EMBL/GenBank/DDBJ whole genome shotgun (WGS) entry which is preliminary data.</text>
</comment>
<evidence type="ECO:0000256" key="1">
    <source>
        <dbReference type="ARBA" id="ARBA00004651"/>
    </source>
</evidence>
<feature type="domain" description="VTT" evidence="7">
    <location>
        <begin position="61"/>
        <end position="177"/>
    </location>
</feature>
<evidence type="ECO:0000259" key="7">
    <source>
        <dbReference type="Pfam" id="PF09335"/>
    </source>
</evidence>
<dbReference type="InterPro" id="IPR032816">
    <property type="entry name" value="VTT_dom"/>
</dbReference>
<comment type="similarity">
    <text evidence="6">Belongs to the TVP38/TMEM64 family.</text>
</comment>
<reference evidence="8 9" key="1">
    <citation type="submission" date="2023-06" db="EMBL/GenBank/DDBJ databases">
        <title>Influencing factors and mechanism of Cr(VI) reduction by facultative anaerobic Exiguobacterium sp. PY14.</title>
        <authorList>
            <person name="Zou L."/>
        </authorList>
    </citation>
    <scope>NUCLEOTIDE SEQUENCE [LARGE SCALE GENOMIC DNA]</scope>
    <source>
        <strain evidence="8 9">PY14</strain>
    </source>
</reference>
<dbReference type="PANTHER" id="PTHR12677">
    <property type="entry name" value="GOLGI APPARATUS MEMBRANE PROTEIN TVP38-RELATED"/>
    <property type="match status" value="1"/>
</dbReference>
<keyword evidence="2 6" id="KW-1003">Cell membrane</keyword>
<sequence length="218" mass="24562">MDKWKTQWIIAVVLLVFGTVTFLYQWIDLRPSEIRDYIVQFGWLAPLVYILLFTVRPLILFPTSVLSVAGGLAFGTLPGVVYTIIGATLSALVAYYIAIRFGDRFLHHFETSSYEKVQHKIEEDGFFYVLILRLIPLVNFDLVSYASGLAKVRLPGYIFATTVGMIPGAFANNFLGSSIASGDFKMIILALVVLVVLTLVATVFREPIKRQINRYKKK</sequence>
<gene>
    <name evidence="8" type="ORF">QR695_08410</name>
</gene>
<feature type="transmembrane region" description="Helical" evidence="6">
    <location>
        <begin position="154"/>
        <end position="175"/>
    </location>
</feature>
<feature type="transmembrane region" description="Helical" evidence="6">
    <location>
        <begin position="38"/>
        <end position="59"/>
    </location>
</feature>
<keyword evidence="4 6" id="KW-1133">Transmembrane helix</keyword>
<evidence type="ECO:0000313" key="9">
    <source>
        <dbReference type="Proteomes" id="UP001230807"/>
    </source>
</evidence>
<dbReference type="Pfam" id="PF09335">
    <property type="entry name" value="VTT_dom"/>
    <property type="match status" value="1"/>
</dbReference>
<dbReference type="EMBL" id="JASWER010000005">
    <property type="protein sequence ID" value="MDL5377032.1"/>
    <property type="molecule type" value="Genomic_DNA"/>
</dbReference>
<dbReference type="Proteomes" id="UP001230807">
    <property type="component" value="Unassembled WGS sequence"/>
</dbReference>
<dbReference type="RefSeq" id="WP_214715056.1">
    <property type="nucleotide sequence ID" value="NZ_CP183077.1"/>
</dbReference>
<dbReference type="PANTHER" id="PTHR12677:SF59">
    <property type="entry name" value="GOLGI APPARATUS MEMBRANE PROTEIN TVP38-RELATED"/>
    <property type="match status" value="1"/>
</dbReference>
<evidence type="ECO:0000256" key="4">
    <source>
        <dbReference type="ARBA" id="ARBA00022989"/>
    </source>
</evidence>
<feature type="transmembrane region" description="Helical" evidence="6">
    <location>
        <begin position="79"/>
        <end position="98"/>
    </location>
</feature>
<evidence type="ECO:0000256" key="6">
    <source>
        <dbReference type="RuleBase" id="RU366058"/>
    </source>
</evidence>
<keyword evidence="3 6" id="KW-0812">Transmembrane</keyword>
<protein>
    <recommendedName>
        <fullName evidence="6">TVP38/TMEM64 family membrane protein</fullName>
    </recommendedName>
</protein>
<evidence type="ECO:0000256" key="5">
    <source>
        <dbReference type="ARBA" id="ARBA00023136"/>
    </source>
</evidence>
<evidence type="ECO:0000313" key="8">
    <source>
        <dbReference type="EMBL" id="MDL5377032.1"/>
    </source>
</evidence>
<accession>A0ABT7MPC3</accession>
<feature type="transmembrane region" description="Helical" evidence="6">
    <location>
        <begin position="126"/>
        <end position="148"/>
    </location>
</feature>